<evidence type="ECO:0000256" key="6">
    <source>
        <dbReference type="PROSITE-ProRule" id="PRU00354"/>
    </source>
</evidence>
<keyword evidence="8" id="KW-0614">Plasmid</keyword>
<dbReference type="InterPro" id="IPR030374">
    <property type="entry name" value="PABS"/>
</dbReference>
<protein>
    <recommendedName>
        <fullName evidence="5">Polyamine aminopropyltransferase</fullName>
    </recommendedName>
    <alternativeName>
        <fullName evidence="5">Putrescine aminopropyltransferase</fullName>
        <shortName evidence="5">PAPT</shortName>
    </alternativeName>
    <alternativeName>
        <fullName evidence="5">Spermidine synthase</fullName>
        <shortName evidence="5">SPDS</shortName>
        <shortName evidence="5">SPDSY</shortName>
        <ecNumber evidence="5">2.5.1.16</ecNumber>
    </alternativeName>
</protein>
<feature type="binding site" evidence="5">
    <location>
        <position position="86"/>
    </location>
    <ligand>
        <name>spermidine</name>
        <dbReference type="ChEBI" id="CHEBI:57834"/>
    </ligand>
</feature>
<dbReference type="InterPro" id="IPR037163">
    <property type="entry name" value="Spermidine_synt_N_sf"/>
</dbReference>
<keyword evidence="4 5" id="KW-0620">Polyamine biosynthesis</keyword>
<dbReference type="UniPathway" id="UPA00248">
    <property type="reaction ID" value="UER00314"/>
</dbReference>
<reference evidence="9" key="1">
    <citation type="submission" date="2018-05" db="EMBL/GenBank/DDBJ databases">
        <title>Azospirillum thermophila sp. nov., a novel isolated from hot spring.</title>
        <authorList>
            <person name="Zhao Z."/>
        </authorList>
    </citation>
    <scope>NUCLEOTIDE SEQUENCE [LARGE SCALE GENOMIC DNA]</scope>
    <source>
        <strain evidence="9">CFH 70021</strain>
        <plasmid evidence="9">unnamed2</plasmid>
    </source>
</reference>
<proteinExistence type="inferred from homology"/>
<dbReference type="RefSeq" id="WP_109332493.1">
    <property type="nucleotide sequence ID" value="NZ_CP029357.1"/>
</dbReference>
<keyword evidence="2 5" id="KW-0808">Transferase</keyword>
<comment type="catalytic activity">
    <reaction evidence="5">
        <text>S-adenosyl 3-(methylsulfanyl)propylamine + putrescine = S-methyl-5'-thioadenosine + spermidine + H(+)</text>
        <dbReference type="Rhea" id="RHEA:12721"/>
        <dbReference type="ChEBI" id="CHEBI:15378"/>
        <dbReference type="ChEBI" id="CHEBI:17509"/>
        <dbReference type="ChEBI" id="CHEBI:57443"/>
        <dbReference type="ChEBI" id="CHEBI:57834"/>
        <dbReference type="ChEBI" id="CHEBI:326268"/>
        <dbReference type="EC" id="2.5.1.16"/>
    </reaction>
</comment>
<dbReference type="InterPro" id="IPR001045">
    <property type="entry name" value="Spermi_synthase"/>
</dbReference>
<dbReference type="EC" id="2.5.1.16" evidence="5"/>
<accession>A0A2S2CY32</accession>
<feature type="binding site" evidence="5">
    <location>
        <position position="163"/>
    </location>
    <ligand>
        <name>S-methyl-5'-thioadenosine</name>
        <dbReference type="ChEBI" id="CHEBI:17509"/>
    </ligand>
</feature>
<dbReference type="GO" id="GO:0008295">
    <property type="term" value="P:spermidine biosynthetic process"/>
    <property type="evidence" value="ECO:0007669"/>
    <property type="project" value="UniProtKB-UniRule"/>
</dbReference>
<keyword evidence="3 5" id="KW-0745">Spermidine biosynthesis</keyword>
<evidence type="ECO:0000256" key="3">
    <source>
        <dbReference type="ARBA" id="ARBA00023066"/>
    </source>
</evidence>
<dbReference type="AlphaFoldDB" id="A0A2S2CY32"/>
<feature type="active site" description="Proton acceptor" evidence="5 6">
    <location>
        <position position="156"/>
    </location>
</feature>
<dbReference type="PANTHER" id="PTHR11558">
    <property type="entry name" value="SPERMIDINE/SPERMINE SYNTHASE"/>
    <property type="match status" value="1"/>
</dbReference>
<dbReference type="NCBIfam" id="TIGR00417">
    <property type="entry name" value="speE"/>
    <property type="match status" value="1"/>
</dbReference>
<dbReference type="InterPro" id="IPR029063">
    <property type="entry name" value="SAM-dependent_MTases_sf"/>
</dbReference>
<dbReference type="NCBIfam" id="NF002010">
    <property type="entry name" value="PRK00811.1"/>
    <property type="match status" value="1"/>
</dbReference>
<evidence type="ECO:0000259" key="7">
    <source>
        <dbReference type="PROSITE" id="PS51006"/>
    </source>
</evidence>
<dbReference type="KEGG" id="azz:DEW08_25060"/>
<dbReference type="InterPro" id="IPR035246">
    <property type="entry name" value="Spermidine_synt_N"/>
</dbReference>
<evidence type="ECO:0000313" key="9">
    <source>
        <dbReference type="Proteomes" id="UP000245629"/>
    </source>
</evidence>
<sequence length="287" mass="31330">MSGWYTETLYPDVAQRLRMGTVLHRDRTGLQDLVIFENPLLGRVMALDGVIQTTEGDEHVYHEMLGHVPILAHGAARRVLIIGGGDGGLLRRVLEHPGVERATMVEIDRSVVDLSIEYLPAISAGAFDDPRAELVIADGCRFVKETPESFDVILVDSTDPHGPGAVLFTEEFYRDCKARLAPGGILCTQNGVPFLQPEELRSSHQRLGRLFADASFFVAPVPTYYGGFMAFGWATDDAALRRRTAGEIRGRFAAAGLKTRYYTPDIHVASFALPAFMLDILGGAAAG</sequence>
<comment type="function">
    <text evidence="5">Catalyzes the irreversible transfer of a propylamine group from the amino donor S-adenosylmethioninamine (decarboxy-AdoMet) to putrescine (1,4-diaminobutane) to yield spermidine.</text>
</comment>
<dbReference type="CDD" id="cd02440">
    <property type="entry name" value="AdoMet_MTases"/>
    <property type="match status" value="1"/>
</dbReference>
<dbReference type="PROSITE" id="PS51006">
    <property type="entry name" value="PABS_2"/>
    <property type="match status" value="1"/>
</dbReference>
<comment type="subunit">
    <text evidence="5">Homodimer or homotetramer.</text>
</comment>
<comment type="similarity">
    <text evidence="1 5">Belongs to the spermidine/spermine synthase family.</text>
</comment>
<dbReference type="GO" id="GO:0004766">
    <property type="term" value="F:spermidine synthase activity"/>
    <property type="evidence" value="ECO:0007669"/>
    <property type="project" value="UniProtKB-UniRule"/>
</dbReference>
<feature type="binding site" evidence="5">
    <location>
        <begin position="138"/>
        <end position="139"/>
    </location>
    <ligand>
        <name>S-methyl-5'-thioadenosine</name>
        <dbReference type="ChEBI" id="CHEBI:17509"/>
    </ligand>
</feature>
<dbReference type="Pfam" id="PF17284">
    <property type="entry name" value="Spermine_synt_N"/>
    <property type="match status" value="1"/>
</dbReference>
<dbReference type="HAMAP" id="MF_00198">
    <property type="entry name" value="Spermidine_synth"/>
    <property type="match status" value="1"/>
</dbReference>
<dbReference type="Gene3D" id="2.30.140.10">
    <property type="entry name" value="Spermidine synthase, tetramerisation domain"/>
    <property type="match status" value="1"/>
</dbReference>
<comment type="pathway">
    <text evidence="5">Amine and polyamine biosynthesis; spermidine biosynthesis; spermidine from putrescine: step 1/1.</text>
</comment>
<keyword evidence="9" id="KW-1185">Reference proteome</keyword>
<evidence type="ECO:0000256" key="4">
    <source>
        <dbReference type="ARBA" id="ARBA00023115"/>
    </source>
</evidence>
<feature type="binding site" evidence="5">
    <location>
        <position position="31"/>
    </location>
    <ligand>
        <name>S-methyl-5'-thioadenosine</name>
        <dbReference type="ChEBI" id="CHEBI:17509"/>
    </ligand>
</feature>
<dbReference type="OrthoDB" id="9793120at2"/>
<dbReference type="EMBL" id="CP029357">
    <property type="protein sequence ID" value="AWK89320.1"/>
    <property type="molecule type" value="Genomic_DNA"/>
</dbReference>
<gene>
    <name evidence="5" type="primary">speE</name>
    <name evidence="8" type="ORF">DEW08_25060</name>
</gene>
<evidence type="ECO:0000313" key="8">
    <source>
        <dbReference type="EMBL" id="AWK89320.1"/>
    </source>
</evidence>
<feature type="binding site" evidence="5">
    <location>
        <position position="106"/>
    </location>
    <ligand>
        <name>S-methyl-5'-thioadenosine</name>
        <dbReference type="ChEBI" id="CHEBI:17509"/>
    </ligand>
</feature>
<dbReference type="SUPFAM" id="SSF53335">
    <property type="entry name" value="S-adenosyl-L-methionine-dependent methyltransferases"/>
    <property type="match status" value="1"/>
</dbReference>
<dbReference type="GO" id="GO:0005829">
    <property type="term" value="C:cytosol"/>
    <property type="evidence" value="ECO:0007669"/>
    <property type="project" value="TreeGrafter"/>
</dbReference>
<dbReference type="PANTHER" id="PTHR11558:SF11">
    <property type="entry name" value="SPERMIDINE SYNTHASE"/>
    <property type="match status" value="1"/>
</dbReference>
<feature type="binding site" evidence="5">
    <location>
        <begin position="156"/>
        <end position="159"/>
    </location>
    <ligand>
        <name>spermidine</name>
        <dbReference type="ChEBI" id="CHEBI:57834"/>
    </ligand>
</feature>
<geneLocation type="plasmid" evidence="8 9">
    <name>unnamed2</name>
</geneLocation>
<evidence type="ECO:0000256" key="2">
    <source>
        <dbReference type="ARBA" id="ARBA00022679"/>
    </source>
</evidence>
<organism evidence="8 9">
    <name type="scientific">Azospirillum thermophilum</name>
    <dbReference type="NCBI Taxonomy" id="2202148"/>
    <lineage>
        <taxon>Bacteria</taxon>
        <taxon>Pseudomonadati</taxon>
        <taxon>Pseudomonadota</taxon>
        <taxon>Alphaproteobacteria</taxon>
        <taxon>Rhodospirillales</taxon>
        <taxon>Azospirillaceae</taxon>
        <taxon>Azospirillum</taxon>
    </lineage>
</organism>
<dbReference type="Pfam" id="PF01564">
    <property type="entry name" value="Spermine_synth"/>
    <property type="match status" value="1"/>
</dbReference>
<dbReference type="Gene3D" id="3.40.50.150">
    <property type="entry name" value="Vaccinia Virus protein VP39"/>
    <property type="match status" value="1"/>
</dbReference>
<feature type="binding site" evidence="5">
    <location>
        <position position="62"/>
    </location>
    <ligand>
        <name>spermidine</name>
        <dbReference type="ChEBI" id="CHEBI:57834"/>
    </ligand>
</feature>
<name>A0A2S2CY32_9PROT</name>
<dbReference type="Proteomes" id="UP000245629">
    <property type="component" value="Plasmid unnamed2"/>
</dbReference>
<evidence type="ECO:0000256" key="1">
    <source>
        <dbReference type="ARBA" id="ARBA00007867"/>
    </source>
</evidence>
<feature type="domain" description="PABS" evidence="7">
    <location>
        <begin position="2"/>
        <end position="236"/>
    </location>
</feature>
<evidence type="ECO:0000256" key="5">
    <source>
        <dbReference type="HAMAP-Rule" id="MF_00198"/>
    </source>
</evidence>